<dbReference type="SMART" id="SM00855">
    <property type="entry name" value="PGAM"/>
    <property type="match status" value="1"/>
</dbReference>
<comment type="caution">
    <text evidence="2">The sequence shown here is derived from an EMBL/GenBank/DDBJ whole genome shotgun (WGS) entry which is preliminary data.</text>
</comment>
<evidence type="ECO:0000313" key="3">
    <source>
        <dbReference type="Proteomes" id="UP000664357"/>
    </source>
</evidence>
<dbReference type="InterPro" id="IPR029033">
    <property type="entry name" value="His_PPase_superfam"/>
</dbReference>
<dbReference type="CDD" id="cd07067">
    <property type="entry name" value="HP_PGM_like"/>
    <property type="match status" value="1"/>
</dbReference>
<dbReference type="PANTHER" id="PTHR46517:SF1">
    <property type="entry name" value="FRUCTOSE-2,6-BISPHOSPHATASE TIGAR"/>
    <property type="match status" value="1"/>
</dbReference>
<accession>A0ABV0EWE5</accession>
<dbReference type="SUPFAM" id="SSF53254">
    <property type="entry name" value="Phosphoglycerate mutase-like"/>
    <property type="match status" value="1"/>
</dbReference>
<keyword evidence="1" id="KW-0378">Hydrolase</keyword>
<dbReference type="Gene3D" id="3.40.50.1240">
    <property type="entry name" value="Phosphoglycerate mutase-like"/>
    <property type="match status" value="1"/>
</dbReference>
<dbReference type="Pfam" id="PF00300">
    <property type="entry name" value="His_Phos_1"/>
    <property type="match status" value="1"/>
</dbReference>
<dbReference type="PANTHER" id="PTHR46517">
    <property type="entry name" value="FRUCTOSE-2,6-BISPHOSPHATASE TIGAR"/>
    <property type="match status" value="1"/>
</dbReference>
<sequence>MATLYFVRHGVTENNRQQLFNGSRSNPGLMPEGIQQAKRLGAYLEEIDFASIYVSPTQRTIKTMQAILSENQHSQLEIIISDDLKEMDFGDWDGTAIEAQKDHDQFDHLMHQPELYDPSGFAGESYQELLDRGLGFLQSLDYQGDKNYLIVGHGVMLSSLLAFLREQDLRKIRQKGLLKNTSLSIFSSEDGEAFQQEVWNYSKHLE</sequence>
<dbReference type="Proteomes" id="UP000664357">
    <property type="component" value="Unassembled WGS sequence"/>
</dbReference>
<evidence type="ECO:0000313" key="2">
    <source>
        <dbReference type="EMBL" id="MEO1772107.1"/>
    </source>
</evidence>
<gene>
    <name evidence="2" type="ORF">JZO67_004089</name>
</gene>
<keyword evidence="3" id="KW-1185">Reference proteome</keyword>
<proteinExistence type="predicted"/>
<reference evidence="2 3" key="1">
    <citation type="submission" date="2024-02" db="EMBL/GenBank/DDBJ databases">
        <title>The Genome Sequence of Enterococcus sp. DIV0159.</title>
        <authorList>
            <person name="Earl A."/>
            <person name="Manson A."/>
            <person name="Gilmore M."/>
            <person name="Sanders J."/>
            <person name="Shea T."/>
            <person name="Howe W."/>
            <person name="Livny J."/>
            <person name="Cuomo C."/>
            <person name="Neafsey D."/>
            <person name="Birren B."/>
        </authorList>
    </citation>
    <scope>NUCLEOTIDE SEQUENCE [LARGE SCALE GENOMIC DNA]</scope>
    <source>
        <strain evidence="2 3">665A</strain>
    </source>
</reference>
<dbReference type="InterPro" id="IPR013078">
    <property type="entry name" value="His_Pase_superF_clade-1"/>
</dbReference>
<evidence type="ECO:0008006" key="4">
    <source>
        <dbReference type="Google" id="ProtNLM"/>
    </source>
</evidence>
<dbReference type="EMBL" id="JAFREL020000004">
    <property type="protein sequence ID" value="MEO1772107.1"/>
    <property type="molecule type" value="Genomic_DNA"/>
</dbReference>
<dbReference type="RefSeq" id="WP_207704082.1">
    <property type="nucleotide sequence ID" value="NZ_JAFREL020000004.1"/>
</dbReference>
<name>A0ABV0EWE5_9ENTE</name>
<dbReference type="InterPro" id="IPR051695">
    <property type="entry name" value="Phosphoglycerate_Mutase"/>
</dbReference>
<evidence type="ECO:0000256" key="1">
    <source>
        <dbReference type="ARBA" id="ARBA00022801"/>
    </source>
</evidence>
<dbReference type="PIRSF" id="PIRSF000709">
    <property type="entry name" value="6PFK_2-Ptase"/>
    <property type="match status" value="1"/>
</dbReference>
<organism evidence="2 3">
    <name type="scientific">Candidatus Enterococcus ferrettii</name>
    <dbReference type="NCBI Taxonomy" id="2815324"/>
    <lineage>
        <taxon>Bacteria</taxon>
        <taxon>Bacillati</taxon>
        <taxon>Bacillota</taxon>
        <taxon>Bacilli</taxon>
        <taxon>Lactobacillales</taxon>
        <taxon>Enterococcaceae</taxon>
        <taxon>Enterococcus</taxon>
    </lineage>
</organism>
<protein>
    <recommendedName>
        <fullName evidence="4">Histidine phosphatase family protein</fullName>
    </recommendedName>
</protein>